<keyword evidence="1" id="KW-0732">Signal</keyword>
<dbReference type="AlphaFoldDB" id="A0A2T6ZIN9"/>
<organism evidence="2 3">
    <name type="scientific">Tuber borchii</name>
    <name type="common">White truffle</name>
    <dbReference type="NCBI Taxonomy" id="42251"/>
    <lineage>
        <taxon>Eukaryota</taxon>
        <taxon>Fungi</taxon>
        <taxon>Dikarya</taxon>
        <taxon>Ascomycota</taxon>
        <taxon>Pezizomycotina</taxon>
        <taxon>Pezizomycetes</taxon>
        <taxon>Pezizales</taxon>
        <taxon>Tuberaceae</taxon>
        <taxon>Tuber</taxon>
    </lineage>
</organism>
<feature type="signal peptide" evidence="1">
    <location>
        <begin position="1"/>
        <end position="22"/>
    </location>
</feature>
<comment type="caution">
    <text evidence="2">The sequence shown here is derived from an EMBL/GenBank/DDBJ whole genome shotgun (WGS) entry which is preliminary data.</text>
</comment>
<feature type="chain" id="PRO_5015756419" evidence="1">
    <location>
        <begin position="23"/>
        <end position="93"/>
    </location>
</feature>
<evidence type="ECO:0000313" key="3">
    <source>
        <dbReference type="Proteomes" id="UP000244722"/>
    </source>
</evidence>
<dbReference type="Proteomes" id="UP000244722">
    <property type="component" value="Unassembled WGS sequence"/>
</dbReference>
<gene>
    <name evidence="2" type="ORF">B9Z19DRAFT_1090507</name>
</gene>
<name>A0A2T6ZIN9_TUBBO</name>
<evidence type="ECO:0000256" key="1">
    <source>
        <dbReference type="SAM" id="SignalP"/>
    </source>
</evidence>
<evidence type="ECO:0000313" key="2">
    <source>
        <dbReference type="EMBL" id="PUU75342.1"/>
    </source>
</evidence>
<dbReference type="EMBL" id="NESQ01000236">
    <property type="protein sequence ID" value="PUU75342.1"/>
    <property type="molecule type" value="Genomic_DNA"/>
</dbReference>
<reference evidence="2 3" key="1">
    <citation type="submission" date="2017-04" db="EMBL/GenBank/DDBJ databases">
        <title>Draft genome sequence of Tuber borchii Vittad., a whitish edible truffle.</title>
        <authorList>
            <consortium name="DOE Joint Genome Institute"/>
            <person name="Murat C."/>
            <person name="Kuo A."/>
            <person name="Barry K.W."/>
            <person name="Clum A."/>
            <person name="Dockter R.B."/>
            <person name="Fauchery L."/>
            <person name="Iotti M."/>
            <person name="Kohler A."/>
            <person name="Labutti K."/>
            <person name="Lindquist E.A."/>
            <person name="Lipzen A."/>
            <person name="Ohm R.A."/>
            <person name="Wang M."/>
            <person name="Grigoriev I.V."/>
            <person name="Zambonelli A."/>
            <person name="Martin F.M."/>
        </authorList>
    </citation>
    <scope>NUCLEOTIDE SEQUENCE [LARGE SCALE GENOMIC DNA]</scope>
    <source>
        <strain evidence="2 3">Tbo3840</strain>
    </source>
</reference>
<accession>A0A2T6ZIN9</accession>
<keyword evidence="3" id="KW-1185">Reference proteome</keyword>
<proteinExistence type="predicted"/>
<protein>
    <submittedName>
        <fullName evidence="2">Uncharacterized protein</fullName>
    </submittedName>
</protein>
<sequence length="93" mass="10208">MHIPFALSQLGVVLVVFSPSIAEKGYSKVLTNLSSTDPAITALNSLSIHCLLPNRRRSLARTLLVLFLGARCQYLSHTALLSKELRFKSPSPM</sequence>